<dbReference type="InterPro" id="IPR050121">
    <property type="entry name" value="Cytochrome_P450_monoxygenase"/>
</dbReference>
<evidence type="ECO:0000313" key="8">
    <source>
        <dbReference type="EMBL" id="KAK5695244.1"/>
    </source>
</evidence>
<organism evidence="8 9">
    <name type="scientific">Elasticomyces elasticus</name>
    <dbReference type="NCBI Taxonomy" id="574655"/>
    <lineage>
        <taxon>Eukaryota</taxon>
        <taxon>Fungi</taxon>
        <taxon>Dikarya</taxon>
        <taxon>Ascomycota</taxon>
        <taxon>Pezizomycotina</taxon>
        <taxon>Dothideomycetes</taxon>
        <taxon>Dothideomycetidae</taxon>
        <taxon>Mycosphaerellales</taxon>
        <taxon>Teratosphaeriaceae</taxon>
        <taxon>Elasticomyces</taxon>
    </lineage>
</organism>
<evidence type="ECO:0000313" key="9">
    <source>
        <dbReference type="Proteomes" id="UP001310594"/>
    </source>
</evidence>
<keyword evidence="4 5" id="KW-0408">Iron</keyword>
<dbReference type="PRINTS" id="PR00463">
    <property type="entry name" value="EP450I"/>
</dbReference>
<dbReference type="PANTHER" id="PTHR24305">
    <property type="entry name" value="CYTOCHROME P450"/>
    <property type="match status" value="1"/>
</dbReference>
<dbReference type="InterPro" id="IPR002401">
    <property type="entry name" value="Cyt_P450_E_grp-I"/>
</dbReference>
<dbReference type="InterPro" id="IPR036396">
    <property type="entry name" value="Cyt_P450_sf"/>
</dbReference>
<dbReference type="PROSITE" id="PS00086">
    <property type="entry name" value="CYTOCHROME_P450"/>
    <property type="match status" value="1"/>
</dbReference>
<evidence type="ECO:0000256" key="3">
    <source>
        <dbReference type="ARBA" id="ARBA00022723"/>
    </source>
</evidence>
<dbReference type="GO" id="GO:0005506">
    <property type="term" value="F:iron ion binding"/>
    <property type="evidence" value="ECO:0007669"/>
    <property type="project" value="InterPro"/>
</dbReference>
<comment type="caution">
    <text evidence="8">The sequence shown here is derived from an EMBL/GenBank/DDBJ whole genome shotgun (WGS) entry which is preliminary data.</text>
</comment>
<keyword evidence="5 6" id="KW-0349">Heme</keyword>
<dbReference type="InterPro" id="IPR017972">
    <property type="entry name" value="Cyt_P450_CS"/>
</dbReference>
<reference evidence="8" key="1">
    <citation type="submission" date="2023-08" db="EMBL/GenBank/DDBJ databases">
        <title>Black Yeasts Isolated from many extreme environments.</title>
        <authorList>
            <person name="Coleine C."/>
            <person name="Stajich J.E."/>
            <person name="Selbmann L."/>
        </authorList>
    </citation>
    <scope>NUCLEOTIDE SEQUENCE</scope>
    <source>
        <strain evidence="8">CCFEE 5810</strain>
    </source>
</reference>
<dbReference type="GO" id="GO:0016705">
    <property type="term" value="F:oxidoreductase activity, acting on paired donors, with incorporation or reduction of molecular oxygen"/>
    <property type="evidence" value="ECO:0007669"/>
    <property type="project" value="InterPro"/>
</dbReference>
<evidence type="ECO:0000256" key="4">
    <source>
        <dbReference type="ARBA" id="ARBA00023004"/>
    </source>
</evidence>
<dbReference type="Pfam" id="PF00067">
    <property type="entry name" value="p450"/>
    <property type="match status" value="1"/>
</dbReference>
<comment type="similarity">
    <text evidence="2 6">Belongs to the cytochrome P450 family.</text>
</comment>
<dbReference type="Gene3D" id="1.10.630.10">
    <property type="entry name" value="Cytochrome P450"/>
    <property type="match status" value="1"/>
</dbReference>
<proteinExistence type="inferred from homology"/>
<dbReference type="Proteomes" id="UP001310594">
    <property type="component" value="Unassembled WGS sequence"/>
</dbReference>
<evidence type="ECO:0008006" key="10">
    <source>
        <dbReference type="Google" id="ProtNLM"/>
    </source>
</evidence>
<sequence length="583" mass="66367">MPSLLTIAAGLVAAYCSTFVYCFFRNLVRARKSGLPIVVVPCDQNHWTWMLFSVPLRPQLQKYLPKQIWNRLALSIYGFEYHERKRPFEQYCNGEKSYFHVGTGKSEVWTSDPEFAVEILRRPRDFQQQRIAELFIARFGQNVLTSNSERWARQRKIIAGVINERISKLVFYESVRQAEGLVSEVFRASCEDQQSVETSELFDMMKKVTIHVLSGATMGSTLPFSGGSPEKPEPGYKLTYMESVKLIINAITGPIILPHWVLANFPSFLPGHQNLNALGFAVEEFPAHTHAKLEQERKRAAASKDGEARGNIMSQLLQASEDSEKGEGLTQEEMMGNLFVFSAAGFDTTANTLSYALVLLGRYPQWQNWLLEEVDTILPADFTAEQLEYSSVFPQATRMLAFMFEVLRFWTPVVHLAKETLTEQMITTSHGEYWLPADTAVYVNSIAVHLDPEVYRNVNIQDGESPSDDDENLFRPSRWVNPPGSQQLHFQPPKGTFLPWSAGPRICPGMAMAKVEFSAVMLTLLRRSRLEAVSLEGESREQTDRRLDARMRDSMSILTLQMNNVYDMADSEKALKLRMVRRD</sequence>
<protein>
    <recommendedName>
        <fullName evidence="10">Cytochrome P450</fullName>
    </recommendedName>
</protein>
<dbReference type="AlphaFoldDB" id="A0AAN7W6X2"/>
<evidence type="ECO:0000256" key="7">
    <source>
        <dbReference type="SAM" id="MobiDB-lite"/>
    </source>
</evidence>
<name>A0AAN7W6X2_9PEZI</name>
<keyword evidence="6" id="KW-0560">Oxidoreductase</keyword>
<evidence type="ECO:0000256" key="6">
    <source>
        <dbReference type="RuleBase" id="RU000461"/>
    </source>
</evidence>
<evidence type="ECO:0000256" key="2">
    <source>
        <dbReference type="ARBA" id="ARBA00010617"/>
    </source>
</evidence>
<dbReference type="InterPro" id="IPR001128">
    <property type="entry name" value="Cyt_P450"/>
</dbReference>
<dbReference type="GO" id="GO:0020037">
    <property type="term" value="F:heme binding"/>
    <property type="evidence" value="ECO:0007669"/>
    <property type="project" value="InterPro"/>
</dbReference>
<dbReference type="SUPFAM" id="SSF48264">
    <property type="entry name" value="Cytochrome P450"/>
    <property type="match status" value="1"/>
</dbReference>
<dbReference type="GO" id="GO:0004497">
    <property type="term" value="F:monooxygenase activity"/>
    <property type="evidence" value="ECO:0007669"/>
    <property type="project" value="UniProtKB-KW"/>
</dbReference>
<keyword evidence="3 5" id="KW-0479">Metal-binding</keyword>
<evidence type="ECO:0000256" key="1">
    <source>
        <dbReference type="ARBA" id="ARBA00001971"/>
    </source>
</evidence>
<keyword evidence="6" id="KW-0503">Monooxygenase</keyword>
<feature type="region of interest" description="Disordered" evidence="7">
    <location>
        <begin position="460"/>
        <end position="486"/>
    </location>
</feature>
<feature type="binding site" description="axial binding residue" evidence="5">
    <location>
        <position position="507"/>
    </location>
    <ligand>
        <name>heme</name>
        <dbReference type="ChEBI" id="CHEBI:30413"/>
    </ligand>
    <ligandPart>
        <name>Fe</name>
        <dbReference type="ChEBI" id="CHEBI:18248"/>
    </ligandPart>
</feature>
<dbReference type="PANTHER" id="PTHR24305:SF166">
    <property type="entry name" value="CYTOCHROME P450 12A4, MITOCHONDRIAL-RELATED"/>
    <property type="match status" value="1"/>
</dbReference>
<comment type="cofactor">
    <cofactor evidence="1 5">
        <name>heme</name>
        <dbReference type="ChEBI" id="CHEBI:30413"/>
    </cofactor>
</comment>
<accession>A0AAN7W6X2</accession>
<gene>
    <name evidence="8" type="ORF">LTR97_008750</name>
</gene>
<dbReference type="PRINTS" id="PR00385">
    <property type="entry name" value="P450"/>
</dbReference>
<dbReference type="EMBL" id="JAVRQU010000014">
    <property type="protein sequence ID" value="KAK5695244.1"/>
    <property type="molecule type" value="Genomic_DNA"/>
</dbReference>
<evidence type="ECO:0000256" key="5">
    <source>
        <dbReference type="PIRSR" id="PIRSR602401-1"/>
    </source>
</evidence>